<keyword evidence="2" id="KW-1185">Reference proteome</keyword>
<proteinExistence type="predicted"/>
<name>M9SB35_METAX</name>
<dbReference type="OrthoDB" id="363214at2157"/>
<dbReference type="GeneID" id="41321043"/>
<dbReference type="RefSeq" id="WP_015504148.1">
    <property type="nucleotide sequence ID" value="NC_020913.1"/>
</dbReference>
<dbReference type="eggNOG" id="arCOG13537">
    <property type="taxonomic scope" value="Archaea"/>
</dbReference>
<dbReference type="EMBL" id="CP004049">
    <property type="protein sequence ID" value="AGI84999.1"/>
    <property type="molecule type" value="Genomic_DNA"/>
</dbReference>
<dbReference type="AlphaFoldDB" id="M9SB35"/>
<organism evidence="1 2">
    <name type="scientific">Methanomethylophilus alvi (strain Mx1201)</name>
    <dbReference type="NCBI Taxonomy" id="1236689"/>
    <lineage>
        <taxon>Archaea</taxon>
        <taxon>Methanobacteriati</taxon>
        <taxon>Thermoplasmatota</taxon>
        <taxon>Thermoplasmata</taxon>
        <taxon>Methanomassiliicoccales</taxon>
        <taxon>Methanomethylophilaceae</taxon>
        <taxon>Methanomethylophilus</taxon>
    </lineage>
</organism>
<dbReference type="KEGG" id="max:MMALV_02460"/>
<dbReference type="Proteomes" id="UP000012672">
    <property type="component" value="Chromosome"/>
</dbReference>
<protein>
    <submittedName>
        <fullName evidence="1">Uncharacterized protein</fullName>
    </submittedName>
</protein>
<reference evidence="1 2" key="1">
    <citation type="journal article" date="2012" name="J. Bacteriol.">
        <title>Genome sequence of 'Candidatus Methanomethylophilus alvus' Mx1201, a methanogenic archaeon from the human gut belonging to a seventh order of methanogens.</title>
        <authorList>
            <person name="Borrel G."/>
            <person name="Harris H.M."/>
            <person name="Tottey W."/>
            <person name="Mihajlovski A."/>
            <person name="Parisot N."/>
            <person name="Peyretaillade E."/>
            <person name="Peyret P."/>
            <person name="Gribaldo S."/>
            <person name="O'Toole P.W."/>
            <person name="Brugere J.F."/>
        </authorList>
    </citation>
    <scope>NUCLEOTIDE SEQUENCE [LARGE SCALE GENOMIC DNA]</scope>
    <source>
        <strain evidence="1 2">Mx1201</strain>
    </source>
</reference>
<sequence>MKFKIPDQDTVCKAVSRVMLRNQRIESQRELSDLVQKELSSEDPEYRISGERIRKVAVSSGAAKVEIEYREAVKKKLPDICPVCGNAMSPIMNMTLEGDVTEVKRNCTVCPFTAGQKACSPGRYIFVRTPPHEVPEEEIRIRKLRKAASHLRAAEKLISEALEGTNFPDRGAIATDKISEILRSKDAAWSIPNLEADIRDIGHEDPLWTNPLGSPKYPTRK</sequence>
<dbReference type="STRING" id="1236689.MMALV_02460"/>
<dbReference type="HOGENOM" id="CLU_1259048_0_0_2"/>
<dbReference type="InParanoid" id="M9SB35"/>
<accession>M9SB35</accession>
<evidence type="ECO:0000313" key="2">
    <source>
        <dbReference type="Proteomes" id="UP000012672"/>
    </source>
</evidence>
<gene>
    <name evidence="1" type="ORF">MMALV_02460</name>
</gene>
<evidence type="ECO:0000313" key="1">
    <source>
        <dbReference type="EMBL" id="AGI84999.1"/>
    </source>
</evidence>